<comment type="caution">
    <text evidence="3">The sequence shown here is derived from an EMBL/GenBank/DDBJ whole genome shotgun (WGS) entry which is preliminary data.</text>
</comment>
<name>A0A4Q2D0C9_9AGAR</name>
<evidence type="ECO:0000313" key="4">
    <source>
        <dbReference type="Proteomes" id="UP000290288"/>
    </source>
</evidence>
<reference evidence="3 4" key="1">
    <citation type="submission" date="2019-01" db="EMBL/GenBank/DDBJ databases">
        <title>Draft genome sequence of Psathyrella aberdarensis IHI B618.</title>
        <authorList>
            <person name="Buettner E."/>
            <person name="Kellner H."/>
        </authorList>
    </citation>
    <scope>NUCLEOTIDE SEQUENCE [LARGE SCALE GENOMIC DNA]</scope>
    <source>
        <strain evidence="3 4">IHI B618</strain>
    </source>
</reference>
<organism evidence="3 4">
    <name type="scientific">Candolleomyces aberdarensis</name>
    <dbReference type="NCBI Taxonomy" id="2316362"/>
    <lineage>
        <taxon>Eukaryota</taxon>
        <taxon>Fungi</taxon>
        <taxon>Dikarya</taxon>
        <taxon>Basidiomycota</taxon>
        <taxon>Agaricomycotina</taxon>
        <taxon>Agaricomycetes</taxon>
        <taxon>Agaricomycetidae</taxon>
        <taxon>Agaricales</taxon>
        <taxon>Agaricineae</taxon>
        <taxon>Psathyrellaceae</taxon>
        <taxon>Candolleomyces</taxon>
    </lineage>
</organism>
<gene>
    <name evidence="3" type="ORF">EST38_g13693</name>
</gene>
<evidence type="ECO:0000256" key="1">
    <source>
        <dbReference type="SAM" id="MobiDB-lite"/>
    </source>
</evidence>
<feature type="domain" description="DUF6589" evidence="2">
    <location>
        <begin position="2"/>
        <end position="52"/>
    </location>
</feature>
<dbReference type="AlphaFoldDB" id="A0A4Q2D0C9"/>
<evidence type="ECO:0000259" key="2">
    <source>
        <dbReference type="Pfam" id="PF20231"/>
    </source>
</evidence>
<protein>
    <recommendedName>
        <fullName evidence="2">DUF6589 domain-containing protein</fullName>
    </recommendedName>
</protein>
<dbReference type="Pfam" id="PF20231">
    <property type="entry name" value="DUF6589"/>
    <property type="match status" value="1"/>
</dbReference>
<sequence length="150" mass="16824">MNIKDIKVTYRSEGPNIKWSYLKKLHPAIPTIWAVINFIEQAFGTIVRGKKHTIPSTEKDITKLRQSYADSKIHETRPGRVQRATEKANDVNHLGIQQLSVGRFWATWNHDHGFKRSLREEWTKSNPETETSGSAESPSGGGASPDEGAA</sequence>
<dbReference type="Proteomes" id="UP000290288">
    <property type="component" value="Unassembled WGS sequence"/>
</dbReference>
<feature type="region of interest" description="Disordered" evidence="1">
    <location>
        <begin position="117"/>
        <end position="150"/>
    </location>
</feature>
<accession>A0A4Q2D0C9</accession>
<dbReference type="STRING" id="2316362.A0A4Q2D0C9"/>
<evidence type="ECO:0000313" key="3">
    <source>
        <dbReference type="EMBL" id="RXW12162.1"/>
    </source>
</evidence>
<dbReference type="OrthoDB" id="2980978at2759"/>
<dbReference type="EMBL" id="SDEE01001378">
    <property type="protein sequence ID" value="RXW12162.1"/>
    <property type="molecule type" value="Genomic_DNA"/>
</dbReference>
<feature type="compositionally biased region" description="Low complexity" evidence="1">
    <location>
        <begin position="128"/>
        <end position="150"/>
    </location>
</feature>
<keyword evidence="4" id="KW-1185">Reference proteome</keyword>
<dbReference type="InterPro" id="IPR046496">
    <property type="entry name" value="DUF6589"/>
</dbReference>
<proteinExistence type="predicted"/>